<protein>
    <submittedName>
        <fullName evidence="2">Uncharacterized protein</fullName>
    </submittedName>
</protein>
<feature type="region of interest" description="Disordered" evidence="1">
    <location>
        <begin position="211"/>
        <end position="235"/>
    </location>
</feature>
<accession>A0A8S9KW48</accession>
<dbReference type="AlphaFoldDB" id="A0A8S9KW48"/>
<gene>
    <name evidence="2" type="ORF">F2Q68_00011191</name>
</gene>
<feature type="compositionally biased region" description="Basic and acidic residues" evidence="1">
    <location>
        <begin position="153"/>
        <end position="166"/>
    </location>
</feature>
<feature type="compositionally biased region" description="Basic residues" evidence="1">
    <location>
        <begin position="56"/>
        <end position="80"/>
    </location>
</feature>
<dbReference type="EMBL" id="QGKW02000717">
    <property type="protein sequence ID" value="KAF2597418.1"/>
    <property type="molecule type" value="Genomic_DNA"/>
</dbReference>
<evidence type="ECO:0000313" key="3">
    <source>
        <dbReference type="Proteomes" id="UP000712281"/>
    </source>
</evidence>
<feature type="compositionally biased region" description="Basic and acidic residues" evidence="1">
    <location>
        <begin position="297"/>
        <end position="314"/>
    </location>
</feature>
<organism evidence="2 3">
    <name type="scientific">Brassica cretica</name>
    <name type="common">Mustard</name>
    <dbReference type="NCBI Taxonomy" id="69181"/>
    <lineage>
        <taxon>Eukaryota</taxon>
        <taxon>Viridiplantae</taxon>
        <taxon>Streptophyta</taxon>
        <taxon>Embryophyta</taxon>
        <taxon>Tracheophyta</taxon>
        <taxon>Spermatophyta</taxon>
        <taxon>Magnoliopsida</taxon>
        <taxon>eudicotyledons</taxon>
        <taxon>Gunneridae</taxon>
        <taxon>Pentapetalae</taxon>
        <taxon>rosids</taxon>
        <taxon>malvids</taxon>
        <taxon>Brassicales</taxon>
        <taxon>Brassicaceae</taxon>
        <taxon>Brassiceae</taxon>
        <taxon>Brassica</taxon>
    </lineage>
</organism>
<feature type="region of interest" description="Disordered" evidence="1">
    <location>
        <begin position="247"/>
        <end position="268"/>
    </location>
</feature>
<feature type="compositionally biased region" description="Basic and acidic residues" evidence="1">
    <location>
        <begin position="216"/>
        <end position="233"/>
    </location>
</feature>
<feature type="region of interest" description="Disordered" evidence="1">
    <location>
        <begin position="16"/>
        <end position="190"/>
    </location>
</feature>
<sequence length="492" mass="53088">MENNIEELRTLICKSLGLPEGSKRNARKRKAMDDLQVRRTLSPDDSIVSETEGRNKKGKKRKTVGTRHVGKKMLPRRRSGGGKEEVSRKNPPSSERESGHQNDDDHAKENESDNTRFPPSSGNKGNQQETQSNAVVLFGDVLDVEPESYVLPAEERSAPEGGEGHQKWVGAPPVGYESGQTSNQNDGEGLEQVSAPMGFVEALVKEINSEIPGADEEIRATRGGEGAQPKENESVAARMTPTAGIDFAQKTGADNGGESGQTSNQNDGERLEQVSAPMGFVEALVKEINSEIPGADEEIRATRGGEGAQPKENKSVAARMTPTAGIGFAQCHLLKITEMPLSVKSYTGLRWILAQLTTVRLVSGASHMGAKTLTEGLSLRIRPPLASLSARALCDLGIADIEKLENSEDKALISSSSDAKAGNSMSIMPSAFAWRGETELILPLKPNMVVLPLSRSTKPRHVSPWSSIQDASIWHCHLPTSVPWLAWSPPTD</sequence>
<proteinExistence type="predicted"/>
<evidence type="ECO:0000313" key="2">
    <source>
        <dbReference type="EMBL" id="KAF2597418.1"/>
    </source>
</evidence>
<name>A0A8S9KW48_BRACR</name>
<feature type="region of interest" description="Disordered" evidence="1">
    <location>
        <begin position="294"/>
        <end position="314"/>
    </location>
</feature>
<feature type="compositionally biased region" description="Basic and acidic residues" evidence="1">
    <location>
        <begin position="81"/>
        <end position="114"/>
    </location>
</feature>
<evidence type="ECO:0000256" key="1">
    <source>
        <dbReference type="SAM" id="MobiDB-lite"/>
    </source>
</evidence>
<reference evidence="2" key="1">
    <citation type="submission" date="2019-12" db="EMBL/GenBank/DDBJ databases">
        <title>Genome sequencing and annotation of Brassica cretica.</title>
        <authorList>
            <person name="Studholme D.J."/>
            <person name="Sarris P.F."/>
        </authorList>
    </citation>
    <scope>NUCLEOTIDE SEQUENCE</scope>
    <source>
        <strain evidence="2">PFS-001/15</strain>
        <tissue evidence="2">Leaf</tissue>
    </source>
</reference>
<feature type="compositionally biased region" description="Polar residues" evidence="1">
    <location>
        <begin position="115"/>
        <end position="134"/>
    </location>
</feature>
<comment type="caution">
    <text evidence="2">The sequence shown here is derived from an EMBL/GenBank/DDBJ whole genome shotgun (WGS) entry which is preliminary data.</text>
</comment>
<dbReference type="Proteomes" id="UP000712281">
    <property type="component" value="Unassembled WGS sequence"/>
</dbReference>